<dbReference type="RefSeq" id="WP_147335139.1">
    <property type="nucleotide sequence ID" value="NZ_QRUN01000015.1"/>
</dbReference>
<gene>
    <name evidence="1" type="ORF">DWY29_11085</name>
</gene>
<proteinExistence type="predicted"/>
<name>A0A3R6CI85_9FIRM</name>
<reference evidence="1 2" key="1">
    <citation type="submission" date="2018-08" db="EMBL/GenBank/DDBJ databases">
        <title>A genome reference for cultivated species of the human gut microbiota.</title>
        <authorList>
            <person name="Zou Y."/>
            <person name="Xue W."/>
            <person name="Luo G."/>
        </authorList>
    </citation>
    <scope>NUCLEOTIDE SEQUENCE [LARGE SCALE GENOMIC DNA]</scope>
    <source>
        <strain evidence="1 2">AF24-4</strain>
    </source>
</reference>
<feature type="non-terminal residue" evidence="1">
    <location>
        <position position="97"/>
    </location>
</feature>
<comment type="caution">
    <text evidence="1">The sequence shown here is derived from an EMBL/GenBank/DDBJ whole genome shotgun (WGS) entry which is preliminary data.</text>
</comment>
<dbReference type="Proteomes" id="UP000285820">
    <property type="component" value="Unassembled WGS sequence"/>
</dbReference>
<accession>A0A3R6CI85</accession>
<organism evidence="1 2">
    <name type="scientific">Roseburia inulinivorans</name>
    <dbReference type="NCBI Taxonomy" id="360807"/>
    <lineage>
        <taxon>Bacteria</taxon>
        <taxon>Bacillati</taxon>
        <taxon>Bacillota</taxon>
        <taxon>Clostridia</taxon>
        <taxon>Lachnospirales</taxon>
        <taxon>Lachnospiraceae</taxon>
        <taxon>Roseburia</taxon>
    </lineage>
</organism>
<dbReference type="EMBL" id="QRUN01000015">
    <property type="protein sequence ID" value="RGR67339.1"/>
    <property type="molecule type" value="Genomic_DNA"/>
</dbReference>
<evidence type="ECO:0000313" key="2">
    <source>
        <dbReference type="Proteomes" id="UP000285820"/>
    </source>
</evidence>
<protein>
    <submittedName>
        <fullName evidence="1">Abortive phage infection protein</fullName>
    </submittedName>
</protein>
<dbReference type="AlphaFoldDB" id="A0A3R6CI85"/>
<evidence type="ECO:0000313" key="1">
    <source>
        <dbReference type="EMBL" id="RGR67339.1"/>
    </source>
</evidence>
<sequence length="97" mass="11147">MTQFEKLDLLLRECGGTIQTFQVLNNGISKSVFYAYVKERGLEQASHGVYVSPDTWTDAMFLLHLRCGQAVFSHETALFFHDLTDREPLKYTITVRT</sequence>